<dbReference type="InterPro" id="IPR014729">
    <property type="entry name" value="Rossmann-like_a/b/a_fold"/>
</dbReference>
<dbReference type="CDD" id="cd00293">
    <property type="entry name" value="USP-like"/>
    <property type="match status" value="1"/>
</dbReference>
<sequence>MSYVPEPTYVISYLFRKVLIPIDGSSTSLKALDVGLDFALRYGSKLTALIVDDGSEEDVNALKDKIEKIAGKRGIKINVKIKKPNLRETSTSTAIIEEIQEEHYDLIILTARGKSVNPDLTLGATALSVIVNSNTSVLLIR</sequence>
<reference evidence="3" key="1">
    <citation type="submission" date="2017-04" db="EMBL/GenBank/DDBJ databases">
        <authorList>
            <person name="Afonso C.L."/>
            <person name="Miller P.J."/>
            <person name="Scott M.A."/>
            <person name="Spackman E."/>
            <person name="Goraichik I."/>
            <person name="Dimitrov K.M."/>
            <person name="Suarez D.L."/>
            <person name="Swayne D.E."/>
        </authorList>
    </citation>
    <scope>NUCLEOTIDE SEQUENCE</scope>
    <source>
        <strain evidence="3">NZ3</strain>
    </source>
</reference>
<evidence type="ECO:0000313" key="4">
    <source>
        <dbReference type="Proteomes" id="UP000244093"/>
    </source>
</evidence>
<protein>
    <submittedName>
        <fullName evidence="3">Universal stress protein UspA</fullName>
    </submittedName>
</protein>
<evidence type="ECO:0000259" key="2">
    <source>
        <dbReference type="Pfam" id="PF00582"/>
    </source>
</evidence>
<dbReference type="PANTHER" id="PTHR46268">
    <property type="entry name" value="STRESS RESPONSE PROTEIN NHAX"/>
    <property type="match status" value="1"/>
</dbReference>
<dbReference type="PANTHER" id="PTHR46268:SF25">
    <property type="entry name" value="USPA DOMAIN PROTEIN"/>
    <property type="match status" value="1"/>
</dbReference>
<proteinExistence type="inferred from homology"/>
<evidence type="ECO:0000313" key="3">
    <source>
        <dbReference type="EMBL" id="PUA33515.1"/>
    </source>
</evidence>
<dbReference type="Pfam" id="PF00582">
    <property type="entry name" value="Usp"/>
    <property type="match status" value="1"/>
</dbReference>
<gene>
    <name evidence="3" type="ORF">B7O98_03605</name>
</gene>
<dbReference type="Gene3D" id="3.40.50.620">
    <property type="entry name" value="HUPs"/>
    <property type="match status" value="1"/>
</dbReference>
<comment type="similarity">
    <text evidence="1">Belongs to the universal stress protein A family.</text>
</comment>
<name>A0A2R7Y7L6_9CREN</name>
<reference evidence="3" key="2">
    <citation type="journal article" date="2018" name="Syst. Appl. Microbiol.">
        <title>A new symbiotic nanoarchaeote (Candidatus Nanoclepta minutus) and its host (Zestosphaera tikiterensis gen. nov., sp. nov.) from a New Zealand hot spring.</title>
        <authorList>
            <person name="St John E."/>
            <person name="Liu Y."/>
            <person name="Podar M."/>
            <person name="Stott M.B."/>
            <person name="Meneghin J."/>
            <person name="Chen Z."/>
            <person name="Lagutin K."/>
            <person name="Mitchell K."/>
            <person name="Reysenbach A.L."/>
        </authorList>
    </citation>
    <scope>NUCLEOTIDE SEQUENCE [LARGE SCALE GENOMIC DNA]</scope>
    <source>
        <strain evidence="3">NZ3</strain>
    </source>
</reference>
<feature type="domain" description="UspA" evidence="2">
    <location>
        <begin position="15"/>
        <end position="141"/>
    </location>
</feature>
<dbReference type="Proteomes" id="UP000244093">
    <property type="component" value="Unassembled WGS sequence"/>
</dbReference>
<comment type="caution">
    <text evidence="3">The sequence shown here is derived from an EMBL/GenBank/DDBJ whole genome shotgun (WGS) entry which is preliminary data.</text>
</comment>
<dbReference type="InterPro" id="IPR006016">
    <property type="entry name" value="UspA"/>
</dbReference>
<organism evidence="3 4">
    <name type="scientific">Zestosphaera tikiterensis</name>
    <dbReference type="NCBI Taxonomy" id="1973259"/>
    <lineage>
        <taxon>Archaea</taxon>
        <taxon>Thermoproteota</taxon>
        <taxon>Thermoprotei</taxon>
        <taxon>Desulfurococcales</taxon>
        <taxon>Desulfurococcaceae</taxon>
        <taxon>Zestosphaera</taxon>
    </lineage>
</organism>
<dbReference type="EMBL" id="NBVN01000002">
    <property type="protein sequence ID" value="PUA33515.1"/>
    <property type="molecule type" value="Genomic_DNA"/>
</dbReference>
<dbReference type="PRINTS" id="PR01438">
    <property type="entry name" value="UNVRSLSTRESS"/>
</dbReference>
<evidence type="ECO:0000256" key="1">
    <source>
        <dbReference type="ARBA" id="ARBA00008791"/>
    </source>
</evidence>
<dbReference type="AlphaFoldDB" id="A0A2R7Y7L6"/>
<dbReference type="SUPFAM" id="SSF52402">
    <property type="entry name" value="Adenine nucleotide alpha hydrolases-like"/>
    <property type="match status" value="1"/>
</dbReference>
<accession>A0A2R7Y7L6</accession>
<dbReference type="InterPro" id="IPR006015">
    <property type="entry name" value="Universal_stress_UspA"/>
</dbReference>